<feature type="compositionally biased region" description="Low complexity" evidence="2">
    <location>
        <begin position="1583"/>
        <end position="1598"/>
    </location>
</feature>
<feature type="region of interest" description="Disordered" evidence="2">
    <location>
        <begin position="98"/>
        <end position="153"/>
    </location>
</feature>
<evidence type="ECO:0000313" key="3">
    <source>
        <dbReference type="EMBL" id="KAJ1984221.1"/>
    </source>
</evidence>
<evidence type="ECO:0000256" key="2">
    <source>
        <dbReference type="SAM" id="MobiDB-lite"/>
    </source>
</evidence>
<feature type="region of interest" description="Disordered" evidence="2">
    <location>
        <begin position="1553"/>
        <end position="1572"/>
    </location>
</feature>
<dbReference type="Gene3D" id="1.10.287.1490">
    <property type="match status" value="2"/>
</dbReference>
<evidence type="ECO:0000256" key="1">
    <source>
        <dbReference type="SAM" id="Coils"/>
    </source>
</evidence>
<dbReference type="PANTHER" id="PTHR18937">
    <property type="entry name" value="STRUCTURAL MAINTENANCE OF CHROMOSOMES SMC FAMILY MEMBER"/>
    <property type="match status" value="1"/>
</dbReference>
<name>A0A9W8EF23_9FUNG</name>
<feature type="region of interest" description="Disordered" evidence="2">
    <location>
        <begin position="603"/>
        <end position="624"/>
    </location>
</feature>
<evidence type="ECO:0000313" key="4">
    <source>
        <dbReference type="Proteomes" id="UP001151582"/>
    </source>
</evidence>
<feature type="coiled-coil region" evidence="1">
    <location>
        <begin position="849"/>
        <end position="958"/>
    </location>
</feature>
<dbReference type="Proteomes" id="UP001151582">
    <property type="component" value="Unassembled WGS sequence"/>
</dbReference>
<feature type="region of interest" description="Disordered" evidence="2">
    <location>
        <begin position="1583"/>
        <end position="1605"/>
    </location>
</feature>
<feature type="compositionally biased region" description="Polar residues" evidence="2">
    <location>
        <begin position="140"/>
        <end position="152"/>
    </location>
</feature>
<organism evidence="3 4">
    <name type="scientific">Dimargaris verticillata</name>
    <dbReference type="NCBI Taxonomy" id="2761393"/>
    <lineage>
        <taxon>Eukaryota</taxon>
        <taxon>Fungi</taxon>
        <taxon>Fungi incertae sedis</taxon>
        <taxon>Zoopagomycota</taxon>
        <taxon>Kickxellomycotina</taxon>
        <taxon>Dimargaritomycetes</taxon>
        <taxon>Dimargaritales</taxon>
        <taxon>Dimargaritaceae</taxon>
        <taxon>Dimargaris</taxon>
    </lineage>
</organism>
<feature type="coiled-coil region" evidence="1">
    <location>
        <begin position="1249"/>
        <end position="1347"/>
    </location>
</feature>
<dbReference type="OrthoDB" id="5767285at2759"/>
<proteinExistence type="predicted"/>
<feature type="coiled-coil region" evidence="1">
    <location>
        <begin position="233"/>
        <end position="328"/>
    </location>
</feature>
<feature type="coiled-coil region" evidence="1">
    <location>
        <begin position="1440"/>
        <end position="1492"/>
    </location>
</feature>
<feature type="coiled-coil region" evidence="1">
    <location>
        <begin position="711"/>
        <end position="774"/>
    </location>
</feature>
<reference evidence="3" key="1">
    <citation type="submission" date="2022-07" db="EMBL/GenBank/DDBJ databases">
        <title>Phylogenomic reconstructions and comparative analyses of Kickxellomycotina fungi.</title>
        <authorList>
            <person name="Reynolds N.K."/>
            <person name="Stajich J.E."/>
            <person name="Barry K."/>
            <person name="Grigoriev I.V."/>
            <person name="Crous P."/>
            <person name="Smith M.E."/>
        </authorList>
    </citation>
    <scope>NUCLEOTIDE SEQUENCE</scope>
    <source>
        <strain evidence="3">RSA 567</strain>
    </source>
</reference>
<keyword evidence="1" id="KW-0175">Coiled coil</keyword>
<feature type="compositionally biased region" description="Basic residues" evidence="2">
    <location>
        <begin position="98"/>
        <end position="107"/>
    </location>
</feature>
<protein>
    <submittedName>
        <fullName evidence="3">Uncharacterized protein</fullName>
    </submittedName>
</protein>
<comment type="caution">
    <text evidence="3">The sequence shown here is derived from an EMBL/GenBank/DDBJ whole genome shotgun (WGS) entry which is preliminary data.</text>
</comment>
<keyword evidence="4" id="KW-1185">Reference proteome</keyword>
<sequence length="1605" mass="179171">MPAATALSEEHVLEAIDQLQAVRHTSYVHLNSIRTYVRYRLQEETENPAPLTPGWGKQVFKRLQAMRDQGKVEQCNQGLYFRLSPRLKRLLRTERARLARHQLRPKPTRSSPRTPGWPTPSTPTAAHRVTQAAGPPATPSPLTNASPDTSTPKGALHRLAYQRITQLTSPRATQSSAWLATPPPPVPPPTALEDPTTPLHQFLFGKRPRLRRVTLDPTTPRDTPQRFVQEQLVERAERKRRLALQEKERLERFARRNIEQLQATVRAEKTDHIHQQAQLMQQVVRLQRQLNHLNTKLQVTERVQGTRLRTQEEEKAELERLLRRATFSHSPCTLPSDPLSAMDWTPASPLQPMLTTPPTTQGRPLQHSLALSADGLSFAFDDLEDTFMHLRSQPTDPMSSPPPHQVLPDAMDTDGREDEAVLPAGPDDCTLQVPRGQSLLVTPAPSAIEPQRAENRGPVSREQTQVIDRFISAIHDEAERVRADMASQGQAALVEMHQAYLKHLAVTESLVHALASDTALGDSQGLFQEDRGSFLSKMADSFAHLAGERQAAVTAWQASVPSSVPAPARFMAVEAEGLVQATQPRRILRKVWSILTANGALIDQDQQPRTNDESTKVQPTPPLPDAERWSLCLQAIETMLKMRQLAEQRVQTLVQRLDAAQVTEAKLQGAVDAHTQAMTQVQADHAQAMAAVAQDHHAALDRTQHNHTRRLAELETERAQEARAHQSVKEHRDTLQREIVATCCDYESQLEGLRDELDRVRAQAQRDRDQAAADRSALAMDLDVSRDETVALRDKLSEAKALLAQRTEALSEATSRTQALIDDIAQREHRHAEACADLQATLDRRDTHITSLEEQLASLTQQLVTTTEAAEADQDHECTRLRHQIASLQAELVQLGQEKVGLVEQYQARLDSLHTELQAAQAKELSQAHELDSVRGAMAELRRQLDDTTNQLHEREQQFATQMASLDGQVADALSRKRALLAQASPSDSDEAAPKDYVAQLQGIARELETLDTQRQILHSAYRADEELWHSERDELVDELRLLRCQLRHLACERAVDQVIASPVEDDSLTPAIQPLRRALVTTQQAMRRIQQPLRQARAELGALETQRHHQLQAWNEQQARLVATREELQTQLALNQHEADALPGPAPHPDAPASDDHRATLAQLDDELAGQLHQLHQDGKQQRAGHQAQLADIDAQIAELHCTIATLLESHAHLEQQWQTNDAELQSLVAERRGCHPSATHEASDAEIRELYETVETLAARCETLEGQVQRCTGLLRSLEGDYVQVETQLHETQQALDGTIQAHHRQLVTHRESWTACERALQDQVAALKHELAEAQSAYETHQAQASDQAQRQIDGRLVLEQKLSLLTQECTQLSAQLTTEQSCVTDLEASIETLRQNLADAETQAATHHADMAHAQHQLRAQLTEAHAAQAVADEDMTVLQRALADAEAQHDILQQQACCTATALRDMLEHMQQELTQARGQLADSEQARQHLLHTIHQQSQSLQQQTATQQMVRDQAQKAQQWLNQTLMTQMNQMWTNVQRALGDEPVELPAKHGSYQGIPRSEGQALPGELTLSHPVASCPSPCPSPSSLAPSTQGHVGL</sequence>
<feature type="coiled-coil region" evidence="1">
    <location>
        <begin position="1387"/>
        <end position="1414"/>
    </location>
</feature>
<dbReference type="EMBL" id="JANBQB010000026">
    <property type="protein sequence ID" value="KAJ1984221.1"/>
    <property type="molecule type" value="Genomic_DNA"/>
</dbReference>
<accession>A0A9W8EF23</accession>
<gene>
    <name evidence="3" type="ORF">H4R34_000781</name>
</gene>